<dbReference type="EMBL" id="SRLO01000598">
    <property type="protein sequence ID" value="TNN51002.1"/>
    <property type="molecule type" value="Genomic_DNA"/>
</dbReference>
<organism evidence="2 3">
    <name type="scientific">Liparis tanakae</name>
    <name type="common">Tanaka's snailfish</name>
    <dbReference type="NCBI Taxonomy" id="230148"/>
    <lineage>
        <taxon>Eukaryota</taxon>
        <taxon>Metazoa</taxon>
        <taxon>Chordata</taxon>
        <taxon>Craniata</taxon>
        <taxon>Vertebrata</taxon>
        <taxon>Euteleostomi</taxon>
        <taxon>Actinopterygii</taxon>
        <taxon>Neopterygii</taxon>
        <taxon>Teleostei</taxon>
        <taxon>Neoteleostei</taxon>
        <taxon>Acanthomorphata</taxon>
        <taxon>Eupercaria</taxon>
        <taxon>Perciformes</taxon>
        <taxon>Cottioidei</taxon>
        <taxon>Cottales</taxon>
        <taxon>Liparidae</taxon>
        <taxon>Liparis</taxon>
    </lineage>
</organism>
<accession>A0A4Z2GEA1</accession>
<feature type="region of interest" description="Disordered" evidence="1">
    <location>
        <begin position="111"/>
        <end position="139"/>
    </location>
</feature>
<sequence length="154" mass="17461">MTPSVLARISTEHKELHIHAVWRHHHGFSQERSGLACVRPHAEDAATYTLSAVTFRMSMISHFPEMSGVTLIIVFYLTRNPAGSTKGVIPPPEIHFMLTDFGFRELLKASSRSDDRSDPDHSEEHLGDGNLRTVERTTHLRNAPLHMKHPICEY</sequence>
<name>A0A4Z2GEA1_9TELE</name>
<comment type="caution">
    <text evidence="2">The sequence shown here is derived from an EMBL/GenBank/DDBJ whole genome shotgun (WGS) entry which is preliminary data.</text>
</comment>
<evidence type="ECO:0000313" key="2">
    <source>
        <dbReference type="EMBL" id="TNN51002.1"/>
    </source>
</evidence>
<proteinExistence type="predicted"/>
<gene>
    <name evidence="2" type="ORF">EYF80_038804</name>
</gene>
<evidence type="ECO:0000313" key="3">
    <source>
        <dbReference type="Proteomes" id="UP000314294"/>
    </source>
</evidence>
<feature type="compositionally biased region" description="Basic and acidic residues" evidence="1">
    <location>
        <begin position="111"/>
        <end position="138"/>
    </location>
</feature>
<dbReference type="Proteomes" id="UP000314294">
    <property type="component" value="Unassembled WGS sequence"/>
</dbReference>
<protein>
    <submittedName>
        <fullName evidence="2">Uncharacterized protein</fullName>
    </submittedName>
</protein>
<keyword evidence="3" id="KW-1185">Reference proteome</keyword>
<reference evidence="2 3" key="1">
    <citation type="submission" date="2019-03" db="EMBL/GenBank/DDBJ databases">
        <title>First draft genome of Liparis tanakae, snailfish: a comprehensive survey of snailfish specific genes.</title>
        <authorList>
            <person name="Kim W."/>
            <person name="Song I."/>
            <person name="Jeong J.-H."/>
            <person name="Kim D."/>
            <person name="Kim S."/>
            <person name="Ryu S."/>
            <person name="Song J.Y."/>
            <person name="Lee S.K."/>
        </authorList>
    </citation>
    <scope>NUCLEOTIDE SEQUENCE [LARGE SCALE GENOMIC DNA]</scope>
    <source>
        <tissue evidence="2">Muscle</tissue>
    </source>
</reference>
<evidence type="ECO:0000256" key="1">
    <source>
        <dbReference type="SAM" id="MobiDB-lite"/>
    </source>
</evidence>
<dbReference type="AlphaFoldDB" id="A0A4Z2GEA1"/>